<dbReference type="InterPro" id="IPR018060">
    <property type="entry name" value="HTH_AraC"/>
</dbReference>
<dbReference type="Pfam" id="PF00072">
    <property type="entry name" value="Response_reg"/>
    <property type="match status" value="1"/>
</dbReference>
<organism evidence="11 12">
    <name type="scientific">Shouchella xiaoxiensis</name>
    <dbReference type="NCBI Taxonomy" id="766895"/>
    <lineage>
        <taxon>Bacteria</taxon>
        <taxon>Bacillati</taxon>
        <taxon>Bacillota</taxon>
        <taxon>Bacilli</taxon>
        <taxon>Bacillales</taxon>
        <taxon>Bacillaceae</taxon>
        <taxon>Shouchella</taxon>
    </lineage>
</organism>
<evidence type="ECO:0000256" key="3">
    <source>
        <dbReference type="ARBA" id="ARBA00022553"/>
    </source>
</evidence>
<evidence type="ECO:0000256" key="2">
    <source>
        <dbReference type="ARBA" id="ARBA00022490"/>
    </source>
</evidence>
<dbReference type="SMART" id="SM00342">
    <property type="entry name" value="HTH_ARAC"/>
    <property type="match status" value="1"/>
</dbReference>
<keyword evidence="7" id="KW-0804">Transcription</keyword>
<evidence type="ECO:0000259" key="10">
    <source>
        <dbReference type="PROSITE" id="PS50110"/>
    </source>
</evidence>
<evidence type="ECO:0000256" key="6">
    <source>
        <dbReference type="ARBA" id="ARBA00023125"/>
    </source>
</evidence>
<dbReference type="Gene3D" id="3.40.50.2300">
    <property type="match status" value="1"/>
</dbReference>
<dbReference type="CDD" id="cd17536">
    <property type="entry name" value="REC_YesN-like"/>
    <property type="match status" value="1"/>
</dbReference>
<dbReference type="EMBL" id="JAFBCV010000001">
    <property type="protein sequence ID" value="MBM7837263.1"/>
    <property type="molecule type" value="Genomic_DNA"/>
</dbReference>
<dbReference type="InterPro" id="IPR051552">
    <property type="entry name" value="HptR"/>
</dbReference>
<protein>
    <submittedName>
        <fullName evidence="11">Two-component system response regulator YesN</fullName>
    </submittedName>
</protein>
<dbReference type="Gene3D" id="1.10.10.60">
    <property type="entry name" value="Homeodomain-like"/>
    <property type="match status" value="2"/>
</dbReference>
<dbReference type="SUPFAM" id="SSF52172">
    <property type="entry name" value="CheY-like"/>
    <property type="match status" value="1"/>
</dbReference>
<evidence type="ECO:0000256" key="4">
    <source>
        <dbReference type="ARBA" id="ARBA00023012"/>
    </source>
</evidence>
<dbReference type="InterPro" id="IPR018062">
    <property type="entry name" value="HTH_AraC-typ_CS"/>
</dbReference>
<dbReference type="RefSeq" id="WP_204464154.1">
    <property type="nucleotide sequence ID" value="NZ_JAFBCV010000001.1"/>
</dbReference>
<reference evidence="11" key="1">
    <citation type="submission" date="2021-01" db="EMBL/GenBank/DDBJ databases">
        <title>Genomic Encyclopedia of Type Strains, Phase IV (KMG-IV): sequencing the most valuable type-strain genomes for metagenomic binning, comparative biology and taxonomic classification.</title>
        <authorList>
            <person name="Goeker M."/>
        </authorList>
    </citation>
    <scope>NUCLEOTIDE SEQUENCE</scope>
    <source>
        <strain evidence="11">DSM 21943</strain>
    </source>
</reference>
<dbReference type="InterPro" id="IPR001789">
    <property type="entry name" value="Sig_transdc_resp-reg_receiver"/>
</dbReference>
<keyword evidence="2" id="KW-0963">Cytoplasm</keyword>
<feature type="domain" description="HTH araC/xylS-type" evidence="9">
    <location>
        <begin position="415"/>
        <end position="512"/>
    </location>
</feature>
<dbReference type="PROSITE" id="PS01124">
    <property type="entry name" value="HTH_ARAC_FAMILY_2"/>
    <property type="match status" value="1"/>
</dbReference>
<dbReference type="InterPro" id="IPR020449">
    <property type="entry name" value="Tscrpt_reg_AraC-type_HTH"/>
</dbReference>
<evidence type="ECO:0000256" key="8">
    <source>
        <dbReference type="PROSITE-ProRule" id="PRU00169"/>
    </source>
</evidence>
<evidence type="ECO:0000256" key="1">
    <source>
        <dbReference type="ARBA" id="ARBA00004496"/>
    </source>
</evidence>
<evidence type="ECO:0000313" key="11">
    <source>
        <dbReference type="EMBL" id="MBM7837263.1"/>
    </source>
</evidence>
<dbReference type="SUPFAM" id="SSF46689">
    <property type="entry name" value="Homeodomain-like"/>
    <property type="match status" value="2"/>
</dbReference>
<comment type="caution">
    <text evidence="11">The sequence shown here is derived from an EMBL/GenBank/DDBJ whole genome shotgun (WGS) entry which is preliminary data.</text>
</comment>
<evidence type="ECO:0000259" key="9">
    <source>
        <dbReference type="PROSITE" id="PS01124"/>
    </source>
</evidence>
<proteinExistence type="predicted"/>
<dbReference type="PROSITE" id="PS00041">
    <property type="entry name" value="HTH_ARAC_FAMILY_1"/>
    <property type="match status" value="1"/>
</dbReference>
<keyword evidence="12" id="KW-1185">Reference proteome</keyword>
<gene>
    <name evidence="11" type="ORF">JOC54_000494</name>
</gene>
<dbReference type="InterPro" id="IPR011006">
    <property type="entry name" value="CheY-like_superfamily"/>
</dbReference>
<evidence type="ECO:0000256" key="7">
    <source>
        <dbReference type="ARBA" id="ARBA00023163"/>
    </source>
</evidence>
<name>A0ABS2SP06_9BACI</name>
<dbReference type="PRINTS" id="PR00032">
    <property type="entry name" value="HTHARAC"/>
</dbReference>
<keyword evidence="5" id="KW-0805">Transcription regulation</keyword>
<keyword evidence="4" id="KW-0902">Two-component regulatory system</keyword>
<dbReference type="PANTHER" id="PTHR42713">
    <property type="entry name" value="HISTIDINE KINASE-RELATED"/>
    <property type="match status" value="1"/>
</dbReference>
<feature type="modified residue" description="4-aspartylphosphate" evidence="8">
    <location>
        <position position="55"/>
    </location>
</feature>
<dbReference type="PANTHER" id="PTHR42713:SF3">
    <property type="entry name" value="TRANSCRIPTIONAL REGULATORY PROTEIN HPTR"/>
    <property type="match status" value="1"/>
</dbReference>
<dbReference type="Proteomes" id="UP001179280">
    <property type="component" value="Unassembled WGS sequence"/>
</dbReference>
<evidence type="ECO:0000313" key="12">
    <source>
        <dbReference type="Proteomes" id="UP001179280"/>
    </source>
</evidence>
<dbReference type="Pfam" id="PF12833">
    <property type="entry name" value="HTH_18"/>
    <property type="match status" value="1"/>
</dbReference>
<evidence type="ECO:0000256" key="5">
    <source>
        <dbReference type="ARBA" id="ARBA00023015"/>
    </source>
</evidence>
<keyword evidence="3 8" id="KW-0597">Phosphoprotein</keyword>
<comment type="subcellular location">
    <subcellularLocation>
        <location evidence="1">Cytoplasm</location>
    </subcellularLocation>
</comment>
<dbReference type="SMART" id="SM00448">
    <property type="entry name" value="REC"/>
    <property type="match status" value="1"/>
</dbReference>
<dbReference type="PROSITE" id="PS50110">
    <property type="entry name" value="RESPONSE_REGULATORY"/>
    <property type="match status" value="1"/>
</dbReference>
<keyword evidence="6" id="KW-0238">DNA-binding</keyword>
<accession>A0ABS2SP06</accession>
<sequence>MYKVLIVDDESAVREGLKAIIPWEEYGFEVTELAKDGQEALHLCHNQSFDLLLSDIRMGQMDGLQLIKAIRTFDNRLHCLILTGYADFDYAKQAIQYQVAGYLLKPLEEENLIPFLKEIKKKLDKEHALEQLTKLEQQRKQEAFIISFIDHEGEQGVVSHEQFDHLLKLYRLDWPAYAVIIIQVESNGGGYTNQIKQQLMEWFKGKEGIVFFTHHMYAGVVVNADTYRNYDIQRLYKQVEQSLALDQIIVSASLGKTVTRLISIKESYQHAVELLEQSFFYPKQQLVRAGSEVLIPGAGERADLTIYDVADQLYLALELDELSTIETVLTQLNVQKKPFYSEREFKKTVVCVLTVLVSKLQKAKPEMHDFLVDVTTNLVSIYSINHYEDVVTFVQLQLKSIGEQLEHEEGADPLKKLLMLIDTNYHENLKLEKLADLFHYNSAYLGKLFKSYTGEYFNTYVDKVRINQAKKLLLQGDKVYRVAETVGYNNVDYFHSKFKKYVGLSPSAYRRKEKNIV</sequence>
<feature type="domain" description="Response regulatory" evidence="10">
    <location>
        <begin position="3"/>
        <end position="120"/>
    </location>
</feature>
<dbReference type="InterPro" id="IPR009057">
    <property type="entry name" value="Homeodomain-like_sf"/>
</dbReference>